<protein>
    <recommendedName>
        <fullName evidence="7">NACHT domain-containing protein</fullName>
    </recommendedName>
</protein>
<dbReference type="GO" id="GO:0005524">
    <property type="term" value="F:ATP binding"/>
    <property type="evidence" value="ECO:0007669"/>
    <property type="project" value="UniProtKB-KW"/>
</dbReference>
<feature type="transmembrane region" description="Helical" evidence="6">
    <location>
        <begin position="1026"/>
        <end position="1048"/>
    </location>
</feature>
<dbReference type="InterPro" id="IPR041267">
    <property type="entry name" value="NLRP_HD2"/>
</dbReference>
<dbReference type="PANTHER" id="PTHR47189:SF1">
    <property type="entry name" value="MHC CLASS II TRANSACTIVATOR"/>
    <property type="match status" value="1"/>
</dbReference>
<evidence type="ECO:0000256" key="6">
    <source>
        <dbReference type="SAM" id="Phobius"/>
    </source>
</evidence>
<dbReference type="Pfam" id="PF17776">
    <property type="entry name" value="NLRC4_HD2"/>
    <property type="match status" value="1"/>
</dbReference>
<keyword evidence="2" id="KW-0677">Repeat</keyword>
<accession>A0A671S1V5</accession>
<name>A0A671S1V5_9TELE</name>
<dbReference type="Pfam" id="PF05729">
    <property type="entry name" value="NACHT"/>
    <property type="match status" value="1"/>
</dbReference>
<dbReference type="GO" id="GO:0045944">
    <property type="term" value="P:positive regulation of transcription by RNA polymerase II"/>
    <property type="evidence" value="ECO:0007669"/>
    <property type="project" value="TreeGrafter"/>
</dbReference>
<dbReference type="GO" id="GO:0045348">
    <property type="term" value="P:positive regulation of MHC class II biosynthetic process"/>
    <property type="evidence" value="ECO:0007669"/>
    <property type="project" value="TreeGrafter"/>
</dbReference>
<dbReference type="Gene3D" id="1.10.533.20">
    <property type="match status" value="1"/>
</dbReference>
<keyword evidence="6" id="KW-0472">Membrane</keyword>
<gene>
    <name evidence="8" type="primary">nlrc5</name>
</gene>
<keyword evidence="6" id="KW-1133">Transmembrane helix</keyword>
<evidence type="ECO:0000256" key="4">
    <source>
        <dbReference type="ARBA" id="ARBA00022840"/>
    </source>
</evidence>
<keyword evidence="3" id="KW-0547">Nucleotide-binding</keyword>
<dbReference type="InterPro" id="IPR007111">
    <property type="entry name" value="NACHT_NTPase"/>
</dbReference>
<feature type="transmembrane region" description="Helical" evidence="6">
    <location>
        <begin position="1134"/>
        <end position="1152"/>
    </location>
</feature>
<dbReference type="PANTHER" id="PTHR47189">
    <property type="entry name" value="MHC CLASS II TRANSACTIVATOR"/>
    <property type="match status" value="1"/>
</dbReference>
<evidence type="ECO:0000259" key="7">
    <source>
        <dbReference type="PROSITE" id="PS50837"/>
    </source>
</evidence>
<dbReference type="Proteomes" id="UP000472260">
    <property type="component" value="Unassembled WGS sequence"/>
</dbReference>
<dbReference type="Gene3D" id="3.40.50.300">
    <property type="entry name" value="P-loop containing nucleotide triphosphate hydrolases"/>
    <property type="match status" value="1"/>
</dbReference>
<organism evidence="8 9">
    <name type="scientific">Sinocyclocheilus anshuiensis</name>
    <dbReference type="NCBI Taxonomy" id="1608454"/>
    <lineage>
        <taxon>Eukaryota</taxon>
        <taxon>Metazoa</taxon>
        <taxon>Chordata</taxon>
        <taxon>Craniata</taxon>
        <taxon>Vertebrata</taxon>
        <taxon>Euteleostomi</taxon>
        <taxon>Actinopterygii</taxon>
        <taxon>Neopterygii</taxon>
        <taxon>Teleostei</taxon>
        <taxon>Ostariophysi</taxon>
        <taxon>Cypriniformes</taxon>
        <taxon>Cyprinidae</taxon>
        <taxon>Cyprininae</taxon>
        <taxon>Sinocyclocheilus</taxon>
    </lineage>
</organism>
<evidence type="ECO:0000256" key="2">
    <source>
        <dbReference type="ARBA" id="ARBA00022737"/>
    </source>
</evidence>
<evidence type="ECO:0000256" key="3">
    <source>
        <dbReference type="ARBA" id="ARBA00022741"/>
    </source>
</evidence>
<feature type="compositionally biased region" description="Basic and acidic residues" evidence="5">
    <location>
        <begin position="187"/>
        <end position="196"/>
    </location>
</feature>
<keyword evidence="9" id="KW-1185">Reference proteome</keyword>
<dbReference type="SMART" id="SM00368">
    <property type="entry name" value="LRR_RI"/>
    <property type="match status" value="6"/>
</dbReference>
<dbReference type="SUPFAM" id="SSF52047">
    <property type="entry name" value="RNI-like"/>
    <property type="match status" value="2"/>
</dbReference>
<evidence type="ECO:0000313" key="9">
    <source>
        <dbReference type="Proteomes" id="UP000472260"/>
    </source>
</evidence>
<dbReference type="Gene3D" id="3.80.10.10">
    <property type="entry name" value="Ribonuclease Inhibitor"/>
    <property type="match status" value="5"/>
</dbReference>
<evidence type="ECO:0000256" key="1">
    <source>
        <dbReference type="ARBA" id="ARBA00022614"/>
    </source>
</evidence>
<dbReference type="InterPro" id="IPR027417">
    <property type="entry name" value="P-loop_NTPase"/>
</dbReference>
<proteinExistence type="predicted"/>
<reference evidence="8" key="1">
    <citation type="submission" date="2025-08" db="UniProtKB">
        <authorList>
            <consortium name="Ensembl"/>
        </authorList>
    </citation>
    <scope>IDENTIFICATION</scope>
</reference>
<reference evidence="8" key="2">
    <citation type="submission" date="2025-09" db="UniProtKB">
        <authorList>
            <consortium name="Ensembl"/>
        </authorList>
    </citation>
    <scope>IDENTIFICATION</scope>
</reference>
<feature type="region of interest" description="Disordered" evidence="5">
    <location>
        <begin position="175"/>
        <end position="196"/>
    </location>
</feature>
<dbReference type="InterPro" id="IPR032675">
    <property type="entry name" value="LRR_dom_sf"/>
</dbReference>
<keyword evidence="4" id="KW-0067">ATP-binding</keyword>
<keyword evidence="1" id="KW-0433">Leucine-rich repeat</keyword>
<keyword evidence="6" id="KW-0812">Transmembrane</keyword>
<dbReference type="Pfam" id="PF13516">
    <property type="entry name" value="LRR_6"/>
    <property type="match status" value="3"/>
</dbReference>
<evidence type="ECO:0000256" key="5">
    <source>
        <dbReference type="SAM" id="MobiDB-lite"/>
    </source>
</evidence>
<dbReference type="SUPFAM" id="SSF52540">
    <property type="entry name" value="P-loop containing nucleoside triphosphate hydrolases"/>
    <property type="match status" value="1"/>
</dbReference>
<dbReference type="PROSITE" id="PS50837">
    <property type="entry name" value="NACHT"/>
    <property type="match status" value="1"/>
</dbReference>
<sequence>MRMERVDWPGDILSLVAQEASALVELLCEQNSGVLDRIFALVEPKTLDHRQSLTNTRDRVSAIVDYFKSSDRNSCRRFLTIVYQYSENIPLLLETTLVSIAGYTPGTNFNHTCETVESSPSPYVKRPRLDHLQSYMDALKSMVLQKYESVAQAVVKDIRLEDTWVYLRHRNPPRGKDRTIQPQASLDNHEGEESEHKVSVESLLKTTSRVVTLLGQAGSGKTLLVHCLGRDWAEGSFPSIHLLFLLEFRQLNLISRDLSLKELLFLFYPAGDDDEEQSDAVFEFILSNPEKVCFIFDGYDEFRAKLTHPEKLESINDPNKPLPLTDLLSGLCSRRFLPDCTVLVTCRPRDVTDMFGSPGFITCELQGFDRLGVKEYAEQYFHKKGDELKKKAVNLLTNNRHLLSMSHVPGLCHICCVCMEHLFSSDGTDLQLPTSLTQIYMQILLAFLKRINGGVVSGTSPLQRYRSKIVEMSQLALKGLEESTIVFMDTDASPELQEFGVKSGILSCVKLTREDGSSGYGFTFMHLTMQEFLAALHLMTSQNITESQLKKKLNLKTRWTTKIDPKSVFTDSLHVYVCGLAAEACKSSLVQLKGTEGITAWVQKRQATVRNVLLGFAGSTSQTGPKIVELCRCAHETQDAKLARAIGSRPQFELRNIRLNAVDMDSLAFVTAAADQNVCLDIGGCSIDPDCLEILPSFKNVDHLIFRSRKYDDKFAEALCGILCKLQALQKLDLSNNSLGNKGLKKILDLLPKLGMIQEINNFCLSSLTRSDIKPVYMTKLCKQLVKCENLLDIEFSHLKLSNESVEKLMLILPEMSSLQLLNLSHVDLSTNGALLLIRSLADCQRVTAVELSVPLFFYLHLNRSWCILLSSNHKQFIFYFLLHCSLSHNLLHDEGVKCFVDYLPKLKISSSVSLTGNQITQVGALHLVNSMNTCEKVVAVEVSLGVEDQSLIKFVQEHVNGKTLREIPVLDPLLCKFDNSIYFYAHRIWSAINNVNKYAKLIWPFFLLTEVILKTSHLLCSPSGVLVFCLIVSLFVLCFYSLLFLLYSPYLMYNSTFVTFFSFDDCDIEGQHLAPLTLPIQKCHALQDLRFSQLKVDRKGADFFSAVIPFLRNLRNLTDLDTEYLCVISFSELIYLFLPICFNISLCLWFSSLSQLVLGDHGATVLERALQSVPNLKSINLSQCSGWTAARGRDLVRGLVQCVSLAEIRLDSVILDEEGITILAQGFSRLTSLRRLSLSDNNVTDQAGEKLLAALSHCRVLQKLQLSKNQLGQASAAKLAQVVPLLPQLSELNLSENQFGQQGSMSLCEGLMSMKALKILHLTSIGSSDLVGVASSLKHCPSIEDVSLSWNLCDDSLARTLAEILPLCTKLKRLDLEANNITTAGATVIAKCLPSCPSIEVIRLWRNPITKEDENLKDQRLNFSSV</sequence>
<dbReference type="Ensembl" id="ENSSANT00000095582.1">
    <property type="protein sequence ID" value="ENSSANP00000089976.1"/>
    <property type="gene ID" value="ENSSANG00000044397.1"/>
</dbReference>
<evidence type="ECO:0000313" key="8">
    <source>
        <dbReference type="Ensembl" id="ENSSANP00000089976.1"/>
    </source>
</evidence>
<feature type="domain" description="NACHT" evidence="7">
    <location>
        <begin position="209"/>
        <end position="348"/>
    </location>
</feature>
<dbReference type="InterPro" id="IPR001611">
    <property type="entry name" value="Leu-rich_rpt"/>
</dbReference>
<dbReference type="GO" id="GO:0045345">
    <property type="term" value="P:positive regulation of MHC class I biosynthetic process"/>
    <property type="evidence" value="ECO:0007669"/>
    <property type="project" value="TreeGrafter"/>
</dbReference>